<evidence type="ECO:0008006" key="6">
    <source>
        <dbReference type="Google" id="ProtNLM"/>
    </source>
</evidence>
<evidence type="ECO:0000313" key="5">
    <source>
        <dbReference type="Proteomes" id="UP000051412"/>
    </source>
</evidence>
<dbReference type="RefSeq" id="WP_053002977.1">
    <property type="nucleotide sequence ID" value="NZ_AZGM01000003.1"/>
</dbReference>
<comment type="caution">
    <text evidence="4">The sequence shown here is derived from an EMBL/GenBank/DDBJ whole genome shotgun (WGS) entry which is preliminary data.</text>
</comment>
<proteinExistence type="predicted"/>
<reference evidence="4 5" key="1">
    <citation type="journal article" date="2015" name="Genome Announc.">
        <title>Expanding the biotechnology potential of lactobacilli through comparative genomics of 213 strains and associated genera.</title>
        <authorList>
            <person name="Sun Z."/>
            <person name="Harris H.M."/>
            <person name="McCann A."/>
            <person name="Guo C."/>
            <person name="Argimon S."/>
            <person name="Zhang W."/>
            <person name="Yang X."/>
            <person name="Jeffery I.B."/>
            <person name="Cooney J.C."/>
            <person name="Kagawa T.F."/>
            <person name="Liu W."/>
            <person name="Song Y."/>
            <person name="Salvetti E."/>
            <person name="Wrobel A."/>
            <person name="Rasinkangas P."/>
            <person name="Parkhill J."/>
            <person name="Rea M.C."/>
            <person name="O'Sullivan O."/>
            <person name="Ritari J."/>
            <person name="Douillard F.P."/>
            <person name="Paul Ross R."/>
            <person name="Yang R."/>
            <person name="Briner A.E."/>
            <person name="Felis G.E."/>
            <person name="de Vos W.M."/>
            <person name="Barrangou R."/>
            <person name="Klaenhammer T.R."/>
            <person name="Caufield P.W."/>
            <person name="Cui Y."/>
            <person name="Zhang H."/>
            <person name="O'Toole P.W."/>
        </authorList>
    </citation>
    <scope>NUCLEOTIDE SEQUENCE [LARGE SCALE GENOMIC DNA]</scope>
    <source>
        <strain evidence="4 5">DSM 6035</strain>
    </source>
</reference>
<keyword evidence="3" id="KW-0472">Membrane</keyword>
<dbReference type="STRING" id="1423782.FD32_GL001398"/>
<dbReference type="EMBL" id="AZGM01000003">
    <property type="protein sequence ID" value="KRM30979.1"/>
    <property type="molecule type" value="Genomic_DNA"/>
</dbReference>
<gene>
    <name evidence="4" type="ORF">FD32_GL001398</name>
</gene>
<dbReference type="PANTHER" id="PTHR37815">
    <property type="entry name" value="UPF0397 PROTEIN BC_2624-RELATED"/>
    <property type="match status" value="1"/>
</dbReference>
<accession>A0A0R1XVZ0</accession>
<name>A0A0R1XVZ0_9LACO</name>
<dbReference type="OrthoDB" id="411368at2"/>
<dbReference type="GO" id="GO:0016020">
    <property type="term" value="C:membrane"/>
    <property type="evidence" value="ECO:0007669"/>
    <property type="project" value="InterPro"/>
</dbReference>
<evidence type="ECO:0000313" key="4">
    <source>
        <dbReference type="EMBL" id="KRM30979.1"/>
    </source>
</evidence>
<protein>
    <recommendedName>
        <fullName evidence="6">ECF transporter S component</fullName>
    </recommendedName>
</protein>
<dbReference type="PANTHER" id="PTHR37815:SF3">
    <property type="entry name" value="UPF0397 PROTEIN SPR0429"/>
    <property type="match status" value="1"/>
</dbReference>
<keyword evidence="5" id="KW-1185">Reference proteome</keyword>
<sequence length="170" mass="18441">MRIVKTQQTTKRLTLAAMLIALSIVFGRVFLIPLPWTHGNVNLCDAPIFVGAMLLGPWYGGIIGGSAGLFLDLLSGFGQYAPFSFVAHGLEGLIAGWLMRWLPNRWGQLLGLILGVAVMVVCYFFADSILYSWSTGALGVIPNTLQGVVGAVVAVLFERPLKRNLHLSLK</sequence>
<dbReference type="PATRIC" id="fig|1423782.4.peg.1456"/>
<feature type="transmembrane region" description="Helical" evidence="3">
    <location>
        <begin position="108"/>
        <end position="126"/>
    </location>
</feature>
<keyword evidence="2 3" id="KW-1133">Transmembrane helix</keyword>
<dbReference type="Pfam" id="PF07155">
    <property type="entry name" value="ECF-ribofla_trS"/>
    <property type="match status" value="1"/>
</dbReference>
<dbReference type="InterPro" id="IPR009825">
    <property type="entry name" value="ECF_substrate-spec-like"/>
</dbReference>
<dbReference type="Gene3D" id="1.10.1760.20">
    <property type="match status" value="1"/>
</dbReference>
<dbReference type="Proteomes" id="UP000051412">
    <property type="component" value="Unassembled WGS sequence"/>
</dbReference>
<keyword evidence="1 3" id="KW-0812">Transmembrane</keyword>
<feature type="transmembrane region" description="Helical" evidence="3">
    <location>
        <begin position="138"/>
        <end position="157"/>
    </location>
</feature>
<evidence type="ECO:0000256" key="3">
    <source>
        <dbReference type="SAM" id="Phobius"/>
    </source>
</evidence>
<evidence type="ECO:0000256" key="1">
    <source>
        <dbReference type="ARBA" id="ARBA00022692"/>
    </source>
</evidence>
<evidence type="ECO:0000256" key="2">
    <source>
        <dbReference type="ARBA" id="ARBA00022989"/>
    </source>
</evidence>
<feature type="transmembrane region" description="Helical" evidence="3">
    <location>
        <begin position="48"/>
        <end position="71"/>
    </location>
</feature>
<feature type="transmembrane region" description="Helical" evidence="3">
    <location>
        <begin position="12"/>
        <end position="36"/>
    </location>
</feature>
<dbReference type="AlphaFoldDB" id="A0A0R1XVZ0"/>
<organism evidence="4 5">
    <name type="scientific">Limosilactobacillus panis DSM 6035</name>
    <dbReference type="NCBI Taxonomy" id="1423782"/>
    <lineage>
        <taxon>Bacteria</taxon>
        <taxon>Bacillati</taxon>
        <taxon>Bacillota</taxon>
        <taxon>Bacilli</taxon>
        <taxon>Lactobacillales</taxon>
        <taxon>Lactobacillaceae</taxon>
        <taxon>Limosilactobacillus</taxon>
    </lineage>
</organism>